<protein>
    <submittedName>
        <fullName evidence="2">Uncharacterized protein</fullName>
    </submittedName>
</protein>
<dbReference type="EMBL" id="AMZH03002390">
    <property type="protein sequence ID" value="RRT75749.1"/>
    <property type="molecule type" value="Genomic_DNA"/>
</dbReference>
<accession>A0A427AHK7</accession>
<organism evidence="2 3">
    <name type="scientific">Ensete ventricosum</name>
    <name type="common">Abyssinian banana</name>
    <name type="synonym">Musa ensete</name>
    <dbReference type="NCBI Taxonomy" id="4639"/>
    <lineage>
        <taxon>Eukaryota</taxon>
        <taxon>Viridiplantae</taxon>
        <taxon>Streptophyta</taxon>
        <taxon>Embryophyta</taxon>
        <taxon>Tracheophyta</taxon>
        <taxon>Spermatophyta</taxon>
        <taxon>Magnoliopsida</taxon>
        <taxon>Liliopsida</taxon>
        <taxon>Zingiberales</taxon>
        <taxon>Musaceae</taxon>
        <taxon>Ensete</taxon>
    </lineage>
</organism>
<comment type="caution">
    <text evidence="2">The sequence shown here is derived from an EMBL/GenBank/DDBJ whole genome shotgun (WGS) entry which is preliminary data.</text>
</comment>
<reference evidence="2 3" key="1">
    <citation type="journal article" date="2014" name="Agronomy (Basel)">
        <title>A Draft Genome Sequence for Ensete ventricosum, the Drought-Tolerant Tree Against Hunger.</title>
        <authorList>
            <person name="Harrison J."/>
            <person name="Moore K.A."/>
            <person name="Paszkiewicz K."/>
            <person name="Jones T."/>
            <person name="Grant M."/>
            <person name="Ambacheew D."/>
            <person name="Muzemil S."/>
            <person name="Studholme D.J."/>
        </authorList>
    </citation>
    <scope>NUCLEOTIDE SEQUENCE [LARGE SCALE GENOMIC DNA]</scope>
</reference>
<dbReference type="AlphaFoldDB" id="A0A427AHK7"/>
<name>A0A427AHK7_ENSVE</name>
<sequence length="112" mass="12344">MASKPSPVRRSTRKGSTGETASTSSAGGIGRWWVNARAYCSDPAPREKPWRRCCPKYPLPPTTSTRFLASAILCLGSSRKCFRDRFAPPMDRGFRSRDVIIRGVCVPAATRP</sequence>
<evidence type="ECO:0000256" key="1">
    <source>
        <dbReference type="SAM" id="MobiDB-lite"/>
    </source>
</evidence>
<evidence type="ECO:0000313" key="2">
    <source>
        <dbReference type="EMBL" id="RRT75749.1"/>
    </source>
</evidence>
<proteinExistence type="predicted"/>
<dbReference type="Proteomes" id="UP000287651">
    <property type="component" value="Unassembled WGS sequence"/>
</dbReference>
<feature type="region of interest" description="Disordered" evidence="1">
    <location>
        <begin position="1"/>
        <end position="27"/>
    </location>
</feature>
<evidence type="ECO:0000313" key="3">
    <source>
        <dbReference type="Proteomes" id="UP000287651"/>
    </source>
</evidence>
<gene>
    <name evidence="2" type="ORF">B296_00010685</name>
</gene>
<feature type="compositionally biased region" description="Low complexity" evidence="1">
    <location>
        <begin position="15"/>
        <end position="26"/>
    </location>
</feature>